<dbReference type="GO" id="GO:0003677">
    <property type="term" value="F:DNA binding"/>
    <property type="evidence" value="ECO:0007669"/>
    <property type="project" value="UniProtKB-KW"/>
</dbReference>
<dbReference type="STRING" id="1182541.W9YI20"/>
<dbReference type="Pfam" id="PF00172">
    <property type="entry name" value="Zn_clus"/>
    <property type="match status" value="1"/>
</dbReference>
<name>W9YI20_9EURO</name>
<keyword evidence="4" id="KW-0539">Nucleus</keyword>
<dbReference type="PANTHER" id="PTHR47256">
    <property type="entry name" value="ZN(II)2CYS6 TRANSCRIPTION FACTOR (EUROFUNG)-RELATED"/>
    <property type="match status" value="1"/>
</dbReference>
<evidence type="ECO:0000313" key="7">
    <source>
        <dbReference type="EMBL" id="EXJ81929.1"/>
    </source>
</evidence>
<keyword evidence="2" id="KW-0238">DNA-binding</keyword>
<dbReference type="InterPro" id="IPR001138">
    <property type="entry name" value="Zn2Cys6_DnaBD"/>
</dbReference>
<evidence type="ECO:0000256" key="4">
    <source>
        <dbReference type="ARBA" id="ARBA00023242"/>
    </source>
</evidence>
<evidence type="ECO:0000256" key="2">
    <source>
        <dbReference type="ARBA" id="ARBA00023125"/>
    </source>
</evidence>
<dbReference type="CDD" id="cd12148">
    <property type="entry name" value="fungal_TF_MHR"/>
    <property type="match status" value="1"/>
</dbReference>
<dbReference type="InterPro" id="IPR036864">
    <property type="entry name" value="Zn2-C6_fun-type_DNA-bd_sf"/>
</dbReference>
<dbReference type="OrthoDB" id="2593732at2759"/>
<dbReference type="CDD" id="cd00067">
    <property type="entry name" value="GAL4"/>
    <property type="match status" value="1"/>
</dbReference>
<proteinExistence type="predicted"/>
<dbReference type="PROSITE" id="PS00463">
    <property type="entry name" value="ZN2_CY6_FUNGAL_1"/>
    <property type="match status" value="1"/>
</dbReference>
<dbReference type="GeneID" id="19162849"/>
<reference evidence="7 8" key="1">
    <citation type="submission" date="2013-03" db="EMBL/GenBank/DDBJ databases">
        <title>The Genome Sequence of Capronia coronata CBS 617.96.</title>
        <authorList>
            <consortium name="The Broad Institute Genomics Platform"/>
            <person name="Cuomo C."/>
            <person name="de Hoog S."/>
            <person name="Gorbushina A."/>
            <person name="Walker B."/>
            <person name="Young S.K."/>
            <person name="Zeng Q."/>
            <person name="Gargeya S."/>
            <person name="Fitzgerald M."/>
            <person name="Haas B."/>
            <person name="Abouelleil A."/>
            <person name="Allen A.W."/>
            <person name="Alvarado L."/>
            <person name="Arachchi H.M."/>
            <person name="Berlin A.M."/>
            <person name="Chapman S.B."/>
            <person name="Gainer-Dewar J."/>
            <person name="Goldberg J."/>
            <person name="Griggs A."/>
            <person name="Gujja S."/>
            <person name="Hansen M."/>
            <person name="Howarth C."/>
            <person name="Imamovic A."/>
            <person name="Ireland A."/>
            <person name="Larimer J."/>
            <person name="McCowan C."/>
            <person name="Murphy C."/>
            <person name="Pearson M."/>
            <person name="Poon T.W."/>
            <person name="Priest M."/>
            <person name="Roberts A."/>
            <person name="Saif S."/>
            <person name="Shea T."/>
            <person name="Sisk P."/>
            <person name="Sykes S."/>
            <person name="Wortman J."/>
            <person name="Nusbaum C."/>
            <person name="Birren B."/>
        </authorList>
    </citation>
    <scope>NUCLEOTIDE SEQUENCE [LARGE SCALE GENOMIC DNA]</scope>
    <source>
        <strain evidence="7 8">CBS 617.96</strain>
    </source>
</reference>
<keyword evidence="8" id="KW-1185">Reference proteome</keyword>
<dbReference type="AlphaFoldDB" id="W9YI20"/>
<keyword evidence="1" id="KW-0805">Transcription regulation</keyword>
<dbReference type="Proteomes" id="UP000019484">
    <property type="component" value="Unassembled WGS sequence"/>
</dbReference>
<dbReference type="Gene3D" id="4.10.240.10">
    <property type="entry name" value="Zn(2)-C6 fungal-type DNA-binding domain"/>
    <property type="match status" value="1"/>
</dbReference>
<dbReference type="RefSeq" id="XP_007727050.1">
    <property type="nucleotide sequence ID" value="XM_007728860.1"/>
</dbReference>
<dbReference type="eggNOG" id="ENOG502SP7J">
    <property type="taxonomic scope" value="Eukaryota"/>
</dbReference>
<evidence type="ECO:0000256" key="1">
    <source>
        <dbReference type="ARBA" id="ARBA00023015"/>
    </source>
</evidence>
<accession>W9YI20</accession>
<dbReference type="GO" id="GO:0008270">
    <property type="term" value="F:zinc ion binding"/>
    <property type="evidence" value="ECO:0007669"/>
    <property type="project" value="InterPro"/>
</dbReference>
<evidence type="ECO:0000259" key="6">
    <source>
        <dbReference type="PROSITE" id="PS50048"/>
    </source>
</evidence>
<gene>
    <name evidence="7" type="ORF">A1O1_07996</name>
</gene>
<comment type="caution">
    <text evidence="7">The sequence shown here is derived from an EMBL/GenBank/DDBJ whole genome shotgun (WGS) entry which is preliminary data.</text>
</comment>
<dbReference type="EMBL" id="AMWN01000007">
    <property type="protein sequence ID" value="EXJ81929.1"/>
    <property type="molecule type" value="Genomic_DNA"/>
</dbReference>
<dbReference type="GO" id="GO:0000981">
    <property type="term" value="F:DNA-binding transcription factor activity, RNA polymerase II-specific"/>
    <property type="evidence" value="ECO:0007669"/>
    <property type="project" value="InterPro"/>
</dbReference>
<dbReference type="PANTHER" id="PTHR47256:SF1">
    <property type="entry name" value="ZN(II)2CYS6 TRANSCRIPTION FACTOR (EUROFUNG)"/>
    <property type="match status" value="1"/>
</dbReference>
<organism evidence="7 8">
    <name type="scientific">Capronia coronata CBS 617.96</name>
    <dbReference type="NCBI Taxonomy" id="1182541"/>
    <lineage>
        <taxon>Eukaryota</taxon>
        <taxon>Fungi</taxon>
        <taxon>Dikarya</taxon>
        <taxon>Ascomycota</taxon>
        <taxon>Pezizomycotina</taxon>
        <taxon>Eurotiomycetes</taxon>
        <taxon>Chaetothyriomycetidae</taxon>
        <taxon>Chaetothyriales</taxon>
        <taxon>Herpotrichiellaceae</taxon>
        <taxon>Capronia</taxon>
    </lineage>
</organism>
<evidence type="ECO:0000256" key="5">
    <source>
        <dbReference type="SAM" id="MobiDB-lite"/>
    </source>
</evidence>
<keyword evidence="3" id="KW-0804">Transcription</keyword>
<feature type="domain" description="Zn(2)-C6 fungal-type" evidence="6">
    <location>
        <begin position="38"/>
        <end position="67"/>
    </location>
</feature>
<protein>
    <recommendedName>
        <fullName evidence="6">Zn(2)-C6 fungal-type domain-containing protein</fullName>
    </recommendedName>
</protein>
<feature type="region of interest" description="Disordered" evidence="5">
    <location>
        <begin position="355"/>
        <end position="382"/>
    </location>
</feature>
<dbReference type="HOGENOM" id="CLU_007003_8_2_1"/>
<evidence type="ECO:0000313" key="8">
    <source>
        <dbReference type="Proteomes" id="UP000019484"/>
    </source>
</evidence>
<sequence>MSRTSFRTVAPALSSEHGQSFLSASPSDSRGRKKESVACFACKRRRSKCDAGVPCISCISHNTECTKDQNDDGRRKLAVKRKIDVLEWDRHLLDELLAAIRTANPGQLDSLINLIRNNATRQDLHSFLDTQLDGLKESLHLEDAHRYQRGTRRRMLGRIQDVVNPPISVPAKPWTTVTDDDDFVSHLISLWCTWAHPWWHWVDEALFLEAMQTGDTTSLICTPYLVNMILADACLLDTLAEDGSEPNEWIRNQFYAEAKRGLEAENGRVSMAYIAALGVQWTYLNTNGQDQLGNAVLHEQIFRAKGLDKWRQKVERTGNLTSQALSKIDRALDRLTWSLYTLHSCTLMSLERSELVKPPTRPKPPTNHDQKNHTEWTPYPQPHTPVGFHQDCHYRSFASLIEEAARVETLFVKEVSENSNQVLHKLEDVCHQLREWPKTLPDCMQMNDSAMPHVIALHALHRWVIVMMAKQLAALEAGELKKPSLVQTPQKDEPSPWKEISISSCIEIGEMLEQIRLNWGADHFPVIIMQPIATAVFPLLEGLSDRPDSQDALFKLCITVRAASRRFRVGKGVLLLLHHTAKQNNVVLPEDCQQVLADFSARMDFQRSNSGSSEIGMEYLLEKWEDLELHEV</sequence>
<dbReference type="SUPFAM" id="SSF57701">
    <property type="entry name" value="Zn2/Cys6 DNA-binding domain"/>
    <property type="match status" value="1"/>
</dbReference>
<dbReference type="InterPro" id="IPR053187">
    <property type="entry name" value="Notoamide_regulator"/>
</dbReference>
<dbReference type="SMART" id="SM00066">
    <property type="entry name" value="GAL4"/>
    <property type="match status" value="1"/>
</dbReference>
<evidence type="ECO:0000256" key="3">
    <source>
        <dbReference type="ARBA" id="ARBA00023163"/>
    </source>
</evidence>
<dbReference type="PROSITE" id="PS50048">
    <property type="entry name" value="ZN2_CY6_FUNGAL_2"/>
    <property type="match status" value="1"/>
</dbReference>